<evidence type="ECO:0000313" key="2">
    <source>
        <dbReference type="WBParaSite" id="SSTP_0000114366.1"/>
    </source>
</evidence>
<accession>A0A0K0DV77</accession>
<feature type="transmembrane region" description="Helical" evidence="1">
    <location>
        <begin position="45"/>
        <end position="64"/>
    </location>
</feature>
<name>A0A0K0DV77_STRER</name>
<organism evidence="2">
    <name type="scientific">Strongyloides stercoralis</name>
    <name type="common">Threadworm</name>
    <dbReference type="NCBI Taxonomy" id="6248"/>
    <lineage>
        <taxon>Eukaryota</taxon>
        <taxon>Metazoa</taxon>
        <taxon>Ecdysozoa</taxon>
        <taxon>Nematoda</taxon>
        <taxon>Chromadorea</taxon>
        <taxon>Rhabditida</taxon>
        <taxon>Tylenchina</taxon>
        <taxon>Panagrolaimomorpha</taxon>
        <taxon>Strongyloidoidea</taxon>
        <taxon>Strongyloididae</taxon>
        <taxon>Strongyloides</taxon>
    </lineage>
</organism>
<protein>
    <submittedName>
        <fullName evidence="2">ORF C</fullName>
    </submittedName>
</protein>
<evidence type="ECO:0000256" key="1">
    <source>
        <dbReference type="SAM" id="Phobius"/>
    </source>
</evidence>
<proteinExistence type="predicted"/>
<sequence>MFKFKKNNFIKHFFKKDLAIIRSKYLLIKILKNYNSNFKFLKRDILQTNIYIFLCFFLNINYSIKL</sequence>
<keyword evidence="1" id="KW-1133">Transmembrane helix</keyword>
<reference evidence="2" key="1">
    <citation type="submission" date="2015-08" db="UniProtKB">
        <authorList>
            <consortium name="WormBaseParasite"/>
        </authorList>
    </citation>
    <scope>IDENTIFICATION</scope>
</reference>
<keyword evidence="1" id="KW-0472">Membrane</keyword>
<keyword evidence="1" id="KW-0812">Transmembrane</keyword>
<dbReference type="AlphaFoldDB" id="A0A0K0DV77"/>
<dbReference type="WBParaSite" id="SSTP_0000114366.1">
    <property type="protein sequence ID" value="SSTP_0000114366.1"/>
    <property type="gene ID" value="SSTP_0000114366"/>
</dbReference>